<dbReference type="OrthoDB" id="8317736at2"/>
<feature type="chain" id="PRO_5038699036" evidence="1">
    <location>
        <begin position="23"/>
        <end position="433"/>
    </location>
</feature>
<dbReference type="InterPro" id="IPR050490">
    <property type="entry name" value="Bact_solute-bd_prot1"/>
</dbReference>
<proteinExistence type="predicted"/>
<accession>A0A4V2EY70</accession>
<dbReference type="PANTHER" id="PTHR43649">
    <property type="entry name" value="ARABINOSE-BINDING PROTEIN-RELATED"/>
    <property type="match status" value="1"/>
</dbReference>
<dbReference type="Pfam" id="PF01547">
    <property type="entry name" value="SBP_bac_1"/>
    <property type="match status" value="1"/>
</dbReference>
<dbReference type="RefSeq" id="WP_130415040.1">
    <property type="nucleotide sequence ID" value="NZ_SGWX01000001.1"/>
</dbReference>
<dbReference type="InterPro" id="IPR006059">
    <property type="entry name" value="SBP"/>
</dbReference>
<keyword evidence="3" id="KW-1185">Reference proteome</keyword>
<gene>
    <name evidence="2" type="ORF">EV386_2276</name>
</gene>
<comment type="caution">
    <text evidence="2">The sequence shown here is derived from an EMBL/GenBank/DDBJ whole genome shotgun (WGS) entry which is preliminary data.</text>
</comment>
<dbReference type="PANTHER" id="PTHR43649:SF12">
    <property type="entry name" value="DIACETYLCHITOBIOSE BINDING PROTEIN DASA"/>
    <property type="match status" value="1"/>
</dbReference>
<organism evidence="2 3">
    <name type="scientific">Xylanimonas ulmi</name>
    <dbReference type="NCBI Taxonomy" id="228973"/>
    <lineage>
        <taxon>Bacteria</taxon>
        <taxon>Bacillati</taxon>
        <taxon>Actinomycetota</taxon>
        <taxon>Actinomycetes</taxon>
        <taxon>Micrococcales</taxon>
        <taxon>Promicromonosporaceae</taxon>
        <taxon>Xylanimonas</taxon>
    </lineage>
</organism>
<sequence>MSPSKNLRIGVAMAAAAGLALAGCGSSDDAGDSATGDGDIELTFHSWLPTQAQWPELIAAFEEENPGITITFTREEDYAAFKTNLDNEILAGETPDLFGIQVGSSFDDYADYAQSVDDYASDWIDSVNATALEQTTTSDGTLAAVPVLLAGMEYYLYNKTLMNELGLTLPATYDELVAVSQAAREAGYSPFAMGAADTWHAADFFVWMSNQFGDGGDVYKAAKGEIPWDSDSLVEAATAWQKLFTDGVFQDAATTVTTYPQARDDFFLARKAIAFPTGSWHVGMALDGPDQEQPGTAAEADEIGMALFPTIGANDAGATSGVDFAIAISSDSSSQKQAAAAKFVEFMAVGTGQQLWVNTLQGFPVADGVSIEIADNEPQLGKDSVALVTDTLAASAYARKLASDNASLENDLGIVLQNIAAGADPASELATLN</sequence>
<keyword evidence="1" id="KW-0732">Signal</keyword>
<evidence type="ECO:0000313" key="3">
    <source>
        <dbReference type="Proteomes" id="UP000293852"/>
    </source>
</evidence>
<evidence type="ECO:0000313" key="2">
    <source>
        <dbReference type="EMBL" id="RZS61960.1"/>
    </source>
</evidence>
<feature type="signal peptide" evidence="1">
    <location>
        <begin position="1"/>
        <end position="22"/>
    </location>
</feature>
<dbReference type="PROSITE" id="PS51257">
    <property type="entry name" value="PROKAR_LIPOPROTEIN"/>
    <property type="match status" value="1"/>
</dbReference>
<name>A0A4V2EY70_9MICO</name>
<dbReference type="AlphaFoldDB" id="A0A4V2EY70"/>
<dbReference type="Proteomes" id="UP000293852">
    <property type="component" value="Unassembled WGS sequence"/>
</dbReference>
<reference evidence="2 3" key="1">
    <citation type="submission" date="2019-02" db="EMBL/GenBank/DDBJ databases">
        <title>Sequencing the genomes of 1000 actinobacteria strains.</title>
        <authorList>
            <person name="Klenk H.-P."/>
        </authorList>
    </citation>
    <scope>NUCLEOTIDE SEQUENCE [LARGE SCALE GENOMIC DNA]</scope>
    <source>
        <strain evidence="2 3">DSM 16932</strain>
    </source>
</reference>
<protein>
    <submittedName>
        <fullName evidence="2">Raffinose/stachyose/melibiose transport system substrate-binding protein</fullName>
    </submittedName>
</protein>
<dbReference type="EMBL" id="SGWX01000001">
    <property type="protein sequence ID" value="RZS61960.1"/>
    <property type="molecule type" value="Genomic_DNA"/>
</dbReference>
<dbReference type="Gene3D" id="3.40.190.10">
    <property type="entry name" value="Periplasmic binding protein-like II"/>
    <property type="match status" value="2"/>
</dbReference>
<evidence type="ECO:0000256" key="1">
    <source>
        <dbReference type="SAM" id="SignalP"/>
    </source>
</evidence>
<dbReference type="SUPFAM" id="SSF53850">
    <property type="entry name" value="Periplasmic binding protein-like II"/>
    <property type="match status" value="1"/>
</dbReference>